<protein>
    <submittedName>
        <fullName evidence="5">SDR family oxidoreductase</fullName>
        <ecNumber evidence="5">1.-.-.-</ecNumber>
    </submittedName>
</protein>
<dbReference type="EMBL" id="JAWLJX010000001">
    <property type="protein sequence ID" value="MDV6259770.1"/>
    <property type="molecule type" value="Genomic_DNA"/>
</dbReference>
<dbReference type="SMART" id="SM00822">
    <property type="entry name" value="PKS_KR"/>
    <property type="match status" value="1"/>
</dbReference>
<evidence type="ECO:0000313" key="6">
    <source>
        <dbReference type="Proteomes" id="UP001185755"/>
    </source>
</evidence>
<accession>A0ABU4B6E3</accession>
<dbReference type="RefSeq" id="WP_317562675.1">
    <property type="nucleotide sequence ID" value="NZ_JAWLJX010000001.1"/>
</dbReference>
<name>A0ABU4B6E3_9NOCA</name>
<gene>
    <name evidence="5" type="ORF">R3P96_00290</name>
</gene>
<dbReference type="Gene3D" id="3.40.50.720">
    <property type="entry name" value="NAD(P)-binding Rossmann-like Domain"/>
    <property type="match status" value="1"/>
</dbReference>
<evidence type="ECO:0000256" key="3">
    <source>
        <dbReference type="RuleBase" id="RU000363"/>
    </source>
</evidence>
<evidence type="ECO:0000256" key="2">
    <source>
        <dbReference type="ARBA" id="ARBA00023002"/>
    </source>
</evidence>
<proteinExistence type="inferred from homology"/>
<keyword evidence="2 5" id="KW-0560">Oxidoreductase</keyword>
<sequence length="247" mass="25575">MSYIENKVVIITGASSGIGAVTAKALAAQGARIVAGALDKDGLGALVADIEAAGGTATSLVTDVTDSDSVQQLADHAIATFGTIDVLVNNAGLMLFSSWKDRALGDWMRMVDVNIRGYLNSIHAVLPTMLDNKSGHILNMASVAGHAVGEGAGVYSATKFFVGAMTESLRKELGVYEGIRATAISPGVIDTGWHEKVTDPEGRKAAAELVSVAITPDAVASAVVYALDQPANVTVNDLIVSPTRQPW</sequence>
<dbReference type="InterPro" id="IPR002347">
    <property type="entry name" value="SDR_fam"/>
</dbReference>
<dbReference type="PRINTS" id="PR00081">
    <property type="entry name" value="GDHRDH"/>
</dbReference>
<dbReference type="GO" id="GO:0016491">
    <property type="term" value="F:oxidoreductase activity"/>
    <property type="evidence" value="ECO:0007669"/>
    <property type="project" value="UniProtKB-KW"/>
</dbReference>
<dbReference type="InterPro" id="IPR036291">
    <property type="entry name" value="NAD(P)-bd_dom_sf"/>
</dbReference>
<dbReference type="PANTHER" id="PTHR43115:SF4">
    <property type="entry name" value="DEHYDROGENASE_REDUCTASE SDR FAMILY MEMBER 11"/>
    <property type="match status" value="1"/>
</dbReference>
<comment type="caution">
    <text evidence="5">The sequence shown here is derived from an EMBL/GenBank/DDBJ whole genome shotgun (WGS) entry which is preliminary data.</text>
</comment>
<dbReference type="InterPro" id="IPR057326">
    <property type="entry name" value="KR_dom"/>
</dbReference>
<dbReference type="SUPFAM" id="SSF51735">
    <property type="entry name" value="NAD(P)-binding Rossmann-fold domains"/>
    <property type="match status" value="1"/>
</dbReference>
<organism evidence="5 6">
    <name type="scientific">Rhodococcoides yunnanense</name>
    <dbReference type="NCBI Taxonomy" id="278209"/>
    <lineage>
        <taxon>Bacteria</taxon>
        <taxon>Bacillati</taxon>
        <taxon>Actinomycetota</taxon>
        <taxon>Actinomycetes</taxon>
        <taxon>Mycobacteriales</taxon>
        <taxon>Nocardiaceae</taxon>
        <taxon>Rhodococcoides</taxon>
    </lineage>
</organism>
<dbReference type="InterPro" id="IPR020904">
    <property type="entry name" value="Sc_DH/Rdtase_CS"/>
</dbReference>
<keyword evidence="6" id="KW-1185">Reference proteome</keyword>
<dbReference type="Proteomes" id="UP001185755">
    <property type="component" value="Unassembled WGS sequence"/>
</dbReference>
<dbReference type="EC" id="1.-.-.-" evidence="5"/>
<evidence type="ECO:0000256" key="1">
    <source>
        <dbReference type="ARBA" id="ARBA00006484"/>
    </source>
</evidence>
<dbReference type="Pfam" id="PF00106">
    <property type="entry name" value="adh_short"/>
    <property type="match status" value="1"/>
</dbReference>
<evidence type="ECO:0000259" key="4">
    <source>
        <dbReference type="SMART" id="SM00822"/>
    </source>
</evidence>
<reference evidence="5 6" key="1">
    <citation type="submission" date="2023-10" db="EMBL/GenBank/DDBJ databases">
        <title>Development of a sustainable strategy for remediation of hydrocarbon-contaminated territories based on the waste exchange concept.</title>
        <authorList>
            <person name="Krivoruchko A."/>
        </authorList>
    </citation>
    <scope>NUCLEOTIDE SEQUENCE [LARGE SCALE GENOMIC DNA]</scope>
    <source>
        <strain evidence="5 6">IEGM 1323</strain>
    </source>
</reference>
<evidence type="ECO:0000313" key="5">
    <source>
        <dbReference type="EMBL" id="MDV6259770.1"/>
    </source>
</evidence>
<dbReference type="PROSITE" id="PS00061">
    <property type="entry name" value="ADH_SHORT"/>
    <property type="match status" value="1"/>
</dbReference>
<comment type="similarity">
    <text evidence="1 3">Belongs to the short-chain dehydrogenases/reductases (SDR) family.</text>
</comment>
<feature type="domain" description="Ketoreductase" evidence="4">
    <location>
        <begin position="7"/>
        <end position="196"/>
    </location>
</feature>
<dbReference type="PANTHER" id="PTHR43115">
    <property type="entry name" value="DEHYDROGENASE/REDUCTASE SDR FAMILY MEMBER 11"/>
    <property type="match status" value="1"/>
</dbReference>
<dbReference type="PRINTS" id="PR00080">
    <property type="entry name" value="SDRFAMILY"/>
</dbReference>